<dbReference type="Proteomes" id="UP001265746">
    <property type="component" value="Unassembled WGS sequence"/>
</dbReference>
<accession>A0AAD9W3K4</accession>
<proteinExistence type="predicted"/>
<evidence type="ECO:0000313" key="2">
    <source>
        <dbReference type="EMBL" id="KAK2607356.1"/>
    </source>
</evidence>
<keyword evidence="3" id="KW-1185">Reference proteome</keyword>
<sequence>MVLYTSLLLACLLGNAAAGLAGTSDTRLVSRNPQVSKDGTLTCGTFGSASKETVPNLLNDLLPGGKIADKVWTIGPNSCHRVHCYDTSGIYVCNDNSKEMRVAGHMVAKGVKCITDNCCTVSYVNNNFAKGQSGQKFYRGAAASFNIVVAYGNCGHDANVRPADELGWGVNGVCDGGVLSPEYDGCDVL</sequence>
<feature type="chain" id="PRO_5041937655" evidence="1">
    <location>
        <begin position="19"/>
        <end position="189"/>
    </location>
</feature>
<comment type="caution">
    <text evidence="2">The sequence shown here is derived from an EMBL/GenBank/DDBJ whole genome shotgun (WGS) entry which is preliminary data.</text>
</comment>
<name>A0AAD9W3K4_PHOAM</name>
<protein>
    <submittedName>
        <fullName evidence="2">Uncharacterized protein</fullName>
    </submittedName>
</protein>
<keyword evidence="1" id="KW-0732">Signal</keyword>
<dbReference type="AlphaFoldDB" id="A0AAD9W3K4"/>
<dbReference type="EMBL" id="JAUJFL010000003">
    <property type="protein sequence ID" value="KAK2607356.1"/>
    <property type="molecule type" value="Genomic_DNA"/>
</dbReference>
<feature type="signal peptide" evidence="1">
    <location>
        <begin position="1"/>
        <end position="18"/>
    </location>
</feature>
<organism evidence="2 3">
    <name type="scientific">Phomopsis amygdali</name>
    <name type="common">Fusicoccum amygdali</name>
    <dbReference type="NCBI Taxonomy" id="1214568"/>
    <lineage>
        <taxon>Eukaryota</taxon>
        <taxon>Fungi</taxon>
        <taxon>Dikarya</taxon>
        <taxon>Ascomycota</taxon>
        <taxon>Pezizomycotina</taxon>
        <taxon>Sordariomycetes</taxon>
        <taxon>Sordariomycetidae</taxon>
        <taxon>Diaporthales</taxon>
        <taxon>Diaporthaceae</taxon>
        <taxon>Diaporthe</taxon>
    </lineage>
</organism>
<evidence type="ECO:0000313" key="3">
    <source>
        <dbReference type="Proteomes" id="UP001265746"/>
    </source>
</evidence>
<gene>
    <name evidence="2" type="ORF">N8I77_006035</name>
</gene>
<reference evidence="2" key="1">
    <citation type="submission" date="2023-06" db="EMBL/GenBank/DDBJ databases">
        <authorList>
            <person name="Noh H."/>
        </authorList>
    </citation>
    <scope>NUCLEOTIDE SEQUENCE</scope>
    <source>
        <strain evidence="2">DUCC20226</strain>
    </source>
</reference>
<evidence type="ECO:0000256" key="1">
    <source>
        <dbReference type="SAM" id="SignalP"/>
    </source>
</evidence>